<dbReference type="Proteomes" id="UP000238672">
    <property type="component" value="Unassembled WGS sequence"/>
</dbReference>
<protein>
    <submittedName>
        <fullName evidence="2">Uncharacterized protein</fullName>
    </submittedName>
</protein>
<comment type="caution">
    <text evidence="2">The sequence shown here is derived from an EMBL/GenBank/DDBJ whole genome shotgun (WGS) entry which is preliminary data.</text>
</comment>
<evidence type="ECO:0000313" key="2">
    <source>
        <dbReference type="EMBL" id="PQP79320.1"/>
    </source>
</evidence>
<dbReference type="EMBL" id="PUUG01000069">
    <property type="protein sequence ID" value="PQP79320.1"/>
    <property type="molecule type" value="Genomic_DNA"/>
</dbReference>
<reference evidence="2 3" key="1">
    <citation type="submission" date="2018-02" db="EMBL/GenBank/DDBJ databases">
        <title>Metagenomics reveals mixed infection of spiroplasma and phytoplasma in chicory.</title>
        <authorList>
            <person name="Polano C."/>
            <person name="Moruzzi S."/>
            <person name="Ermacora P."/>
            <person name="Ferrini F."/>
            <person name="Martini M."/>
            <person name="Firrao G."/>
        </authorList>
    </citation>
    <scope>NUCLEOTIDE SEQUENCE [LARGE SCALE GENOMIC DNA]</scope>
    <source>
        <strain evidence="2 3">ChiP</strain>
    </source>
</reference>
<gene>
    <name evidence="2" type="ORF">C6B37_02120</name>
</gene>
<accession>A0A2S8NTM9</accession>
<evidence type="ECO:0000313" key="3">
    <source>
        <dbReference type="Proteomes" id="UP000238672"/>
    </source>
</evidence>
<name>A0A2S8NTM9_9MOLU</name>
<keyword evidence="3" id="KW-1185">Reference proteome</keyword>
<proteinExistence type="predicted"/>
<organism evidence="2 3">
    <name type="scientific">Candidatus Phytoplasma phoenicium</name>
    <dbReference type="NCBI Taxonomy" id="198422"/>
    <lineage>
        <taxon>Bacteria</taxon>
        <taxon>Bacillati</taxon>
        <taxon>Mycoplasmatota</taxon>
        <taxon>Mollicutes</taxon>
        <taxon>Acholeplasmatales</taxon>
        <taxon>Acholeplasmataceae</taxon>
        <taxon>Candidatus Phytoplasma</taxon>
        <taxon>16SrIX (Pigeon pea witches'-broom group)</taxon>
    </lineage>
</organism>
<keyword evidence="1" id="KW-0175">Coiled coil</keyword>
<feature type="coiled-coil region" evidence="1">
    <location>
        <begin position="52"/>
        <end position="101"/>
    </location>
</feature>
<evidence type="ECO:0000256" key="1">
    <source>
        <dbReference type="SAM" id="Coils"/>
    </source>
</evidence>
<sequence length="103" mass="12628">MNKEKIVNLLKDKEFEKKMKKYSDLNDTICQIEEEYGGFGETLGYHWKIFITNRLKKIIDEMDEKLSDLTEQVRDEFNELKEQIQKEYQLTEKEFDEFKEEIY</sequence>
<dbReference type="AlphaFoldDB" id="A0A2S8NTM9"/>